<dbReference type="PRINTS" id="PR01009">
    <property type="entry name" value="FLGMRINGFLIF"/>
</dbReference>
<keyword evidence="6 12" id="KW-1133">Transmembrane helix</keyword>
<evidence type="ECO:0000256" key="12">
    <source>
        <dbReference type="SAM" id="Phobius"/>
    </source>
</evidence>
<gene>
    <name evidence="15" type="primary">fliF</name>
    <name evidence="15" type="ORF">CHT98_12405</name>
</gene>
<geneLocation type="plasmid" evidence="15">
    <name>unnamed</name>
</geneLocation>
<sequence>MNNLLQTLRNLGPARLAAIGGVGLLLIGFFVYLMTRLSTPEMELLYAELQPTEAAAIAKKLEEAKVPFTVDKTGTKIMVAAEQVGPTRMRMAAAGLPSGGSIGYELFDKGEGFGATSFMQNINHLRALEGEMARTVQTLNGVQSARVHLVLPKRELFARQQNPATASIFIKLRPGAQLSRENIQAIQHLIAASVPNLDPSRISIVDDKGTLLARGTGNDSADAMLASAEEKKVAYESRVARIIEDLLGRTVGYGKVRAEVSADLDFDRITTQSEIFDPESQVVRSTQTVTEANESHDRDPLSPVTVDQNLPTAQSGNNAGPISQNKQNRSEETINYEISRTTKNHVRESGQVRRLSVAVLVDGTYSLPKDGNPAAYQPRSEQELESIKALVRSAVGLDAVRGDTLEVINMRFWSPEDDVQKPEELFLGMTKDDLFRIAEMVVLGIVAVLIILLVIRPLITRAFEKADQQEEDDMDRLLADQSGMPAALAAPTGALAQDLALEAAQADEELEQMIDINRVEGRVRASSLRKVGEIVEKHPEEAVSILRNWLYQES</sequence>
<comment type="subcellular location">
    <subcellularLocation>
        <location evidence="1 9">Bacterial flagellum basal body</location>
    </subcellularLocation>
    <subcellularLocation>
        <location evidence="2">Cell membrane</location>
        <topology evidence="2">Multi-pass membrane protein</topology>
    </subcellularLocation>
</comment>
<feature type="region of interest" description="Disordered" evidence="11">
    <location>
        <begin position="279"/>
        <end position="330"/>
    </location>
</feature>
<dbReference type="Proteomes" id="UP000215367">
    <property type="component" value="Unassembled WGS sequence"/>
</dbReference>
<evidence type="ECO:0000256" key="6">
    <source>
        <dbReference type="ARBA" id="ARBA00022989"/>
    </source>
</evidence>
<reference evidence="15 16" key="1">
    <citation type="submission" date="2017-07" db="EMBL/GenBank/DDBJ databases">
        <title>Whole genome sequence of Azospirillum brasilense 2A1, a potential biofertilizer strain.</title>
        <authorList>
            <person name="Fontana C.A."/>
            <person name="Toffoli L.M."/>
            <person name="Salazar S.M."/>
            <person name="Puglisi E."/>
            <person name="Pedraza R."/>
            <person name="Bassi D."/>
            <person name="Cocconcelli P.S."/>
        </authorList>
    </citation>
    <scope>NUCLEOTIDE SEQUENCE [LARGE SCALE GENOMIC DNA]</scope>
    <source>
        <strain evidence="15 16">2A1</strain>
        <plasmid evidence="15">unnamed</plasmid>
    </source>
</reference>
<evidence type="ECO:0000256" key="8">
    <source>
        <dbReference type="ARBA" id="ARBA00023143"/>
    </source>
</evidence>
<keyword evidence="10" id="KW-0175">Coiled coil</keyword>
<evidence type="ECO:0000256" key="3">
    <source>
        <dbReference type="ARBA" id="ARBA00007971"/>
    </source>
</evidence>
<evidence type="ECO:0000256" key="11">
    <source>
        <dbReference type="SAM" id="MobiDB-lite"/>
    </source>
</evidence>
<keyword evidence="4" id="KW-1003">Cell membrane</keyword>
<dbReference type="GO" id="GO:0003774">
    <property type="term" value="F:cytoskeletal motor activity"/>
    <property type="evidence" value="ECO:0007669"/>
    <property type="project" value="InterPro"/>
</dbReference>
<keyword evidence="15" id="KW-0282">Flagellum</keyword>
<feature type="coiled-coil region" evidence="10">
    <location>
        <begin position="218"/>
        <end position="245"/>
    </location>
</feature>
<accession>A0A235HEB9</accession>
<keyword evidence="7 12" id="KW-0472">Membrane</keyword>
<dbReference type="PIRSF" id="PIRSF004862">
    <property type="entry name" value="FliF"/>
    <property type="match status" value="1"/>
</dbReference>
<dbReference type="InterPro" id="IPR045851">
    <property type="entry name" value="AMP-bd_C_sf"/>
</dbReference>
<keyword evidence="5 12" id="KW-0812">Transmembrane</keyword>
<evidence type="ECO:0000313" key="15">
    <source>
        <dbReference type="EMBL" id="OYD84161.1"/>
    </source>
</evidence>
<evidence type="ECO:0000259" key="13">
    <source>
        <dbReference type="Pfam" id="PF01514"/>
    </source>
</evidence>
<feature type="compositionally biased region" description="Polar residues" evidence="11">
    <location>
        <begin position="282"/>
        <end position="292"/>
    </location>
</feature>
<proteinExistence type="inferred from homology"/>
<dbReference type="PANTHER" id="PTHR30046">
    <property type="entry name" value="FLAGELLAR M-RING PROTEIN"/>
    <property type="match status" value="1"/>
</dbReference>
<protein>
    <recommendedName>
        <fullName evidence="9">Flagellar M-ring protein</fullName>
    </recommendedName>
</protein>
<comment type="caution">
    <text evidence="15">The sequence shown here is derived from an EMBL/GenBank/DDBJ whole genome shotgun (WGS) entry which is preliminary data.</text>
</comment>
<keyword evidence="8 9" id="KW-0975">Bacterial flagellum</keyword>
<dbReference type="EMBL" id="NOWT01000009">
    <property type="protein sequence ID" value="OYD84161.1"/>
    <property type="molecule type" value="Genomic_DNA"/>
</dbReference>
<evidence type="ECO:0000256" key="4">
    <source>
        <dbReference type="ARBA" id="ARBA00022475"/>
    </source>
</evidence>
<dbReference type="Gene3D" id="3.30.300.30">
    <property type="match status" value="1"/>
</dbReference>
<dbReference type="Pfam" id="PF08345">
    <property type="entry name" value="YscJ_FliF_C"/>
    <property type="match status" value="1"/>
</dbReference>
<evidence type="ECO:0000256" key="5">
    <source>
        <dbReference type="ARBA" id="ARBA00022692"/>
    </source>
</evidence>
<comment type="function">
    <text evidence="9">The M ring may be actively involved in energy transduction.</text>
</comment>
<feature type="transmembrane region" description="Helical" evidence="12">
    <location>
        <begin position="434"/>
        <end position="455"/>
    </location>
</feature>
<organism evidence="15 16">
    <name type="scientific">Azospirillum brasilense</name>
    <dbReference type="NCBI Taxonomy" id="192"/>
    <lineage>
        <taxon>Bacteria</taxon>
        <taxon>Pseudomonadati</taxon>
        <taxon>Pseudomonadota</taxon>
        <taxon>Alphaproteobacteria</taxon>
        <taxon>Rhodospirillales</taxon>
        <taxon>Azospirillaceae</taxon>
        <taxon>Azospirillum</taxon>
    </lineage>
</organism>
<feature type="domain" description="Flagellar M-ring C-terminal" evidence="14">
    <location>
        <begin position="247"/>
        <end position="412"/>
    </location>
</feature>
<evidence type="ECO:0000256" key="7">
    <source>
        <dbReference type="ARBA" id="ARBA00023136"/>
    </source>
</evidence>
<dbReference type="RefSeq" id="WP_094303510.1">
    <property type="nucleotide sequence ID" value="NZ_NOWT01000009.1"/>
</dbReference>
<dbReference type="AlphaFoldDB" id="A0A235HEB9"/>
<keyword evidence="15" id="KW-0614">Plasmid</keyword>
<evidence type="ECO:0000256" key="1">
    <source>
        <dbReference type="ARBA" id="ARBA00004117"/>
    </source>
</evidence>
<dbReference type="GO" id="GO:0009431">
    <property type="term" value="C:bacterial-type flagellum basal body, MS ring"/>
    <property type="evidence" value="ECO:0007669"/>
    <property type="project" value="InterPro"/>
</dbReference>
<dbReference type="InterPro" id="IPR043427">
    <property type="entry name" value="YscJ/FliF"/>
</dbReference>
<evidence type="ECO:0000256" key="2">
    <source>
        <dbReference type="ARBA" id="ARBA00004651"/>
    </source>
</evidence>
<feature type="compositionally biased region" description="Polar residues" evidence="11">
    <location>
        <begin position="305"/>
        <end position="327"/>
    </location>
</feature>
<keyword evidence="15" id="KW-0969">Cilium</keyword>
<dbReference type="GO" id="GO:0071973">
    <property type="term" value="P:bacterial-type flagellum-dependent cell motility"/>
    <property type="evidence" value="ECO:0007669"/>
    <property type="project" value="InterPro"/>
</dbReference>
<evidence type="ECO:0000259" key="14">
    <source>
        <dbReference type="Pfam" id="PF08345"/>
    </source>
</evidence>
<dbReference type="InterPro" id="IPR013556">
    <property type="entry name" value="Flag_M-ring_C"/>
</dbReference>
<dbReference type="PANTHER" id="PTHR30046:SF0">
    <property type="entry name" value="FLAGELLAR M-RING PROTEIN"/>
    <property type="match status" value="1"/>
</dbReference>
<dbReference type="GO" id="GO:0005886">
    <property type="term" value="C:plasma membrane"/>
    <property type="evidence" value="ECO:0007669"/>
    <property type="project" value="UniProtKB-SubCell"/>
</dbReference>
<name>A0A235HEB9_AZOBR</name>
<comment type="similarity">
    <text evidence="3 9">Belongs to the FliF family.</text>
</comment>
<feature type="transmembrane region" description="Helical" evidence="12">
    <location>
        <begin position="12"/>
        <end position="34"/>
    </location>
</feature>
<feature type="domain" description="Flagellar M-ring N-terminal" evidence="13">
    <location>
        <begin position="38"/>
        <end position="213"/>
    </location>
</feature>
<dbReference type="InterPro" id="IPR006182">
    <property type="entry name" value="FliF_N_dom"/>
</dbReference>
<evidence type="ECO:0000313" key="16">
    <source>
        <dbReference type="Proteomes" id="UP000215367"/>
    </source>
</evidence>
<evidence type="ECO:0000256" key="10">
    <source>
        <dbReference type="SAM" id="Coils"/>
    </source>
</evidence>
<evidence type="ECO:0000256" key="9">
    <source>
        <dbReference type="PIRNR" id="PIRNR004862"/>
    </source>
</evidence>
<dbReference type="InterPro" id="IPR000067">
    <property type="entry name" value="FlgMring_FliF"/>
</dbReference>
<dbReference type="Pfam" id="PF01514">
    <property type="entry name" value="YscJ_FliF"/>
    <property type="match status" value="1"/>
</dbReference>
<dbReference type="NCBIfam" id="TIGR00206">
    <property type="entry name" value="fliF"/>
    <property type="match status" value="1"/>
</dbReference>
<keyword evidence="15" id="KW-0966">Cell projection</keyword>